<evidence type="ECO:0000313" key="1">
    <source>
        <dbReference type="EMBL" id="CAF1536470.1"/>
    </source>
</evidence>
<sequence length="100" mass="11299">MQQLDSVRQSTMLLINTMTLALLSTPNQITVYPKEIKPILDELLQITIYASTAEKYRYNGFHVSEPLAVLVKLFIDGTTFDYIMNQAQTNPSSNLTSTIK</sequence>
<name>A0A815VRW9_9BILA</name>
<dbReference type="EMBL" id="CAJNOU010008318">
    <property type="protein sequence ID" value="CAF1536470.1"/>
    <property type="molecule type" value="Genomic_DNA"/>
</dbReference>
<evidence type="ECO:0000313" key="2">
    <source>
        <dbReference type="Proteomes" id="UP000663889"/>
    </source>
</evidence>
<gene>
    <name evidence="1" type="ORF">SEV965_LOCUS37855</name>
</gene>
<dbReference type="Proteomes" id="UP000663889">
    <property type="component" value="Unassembled WGS sequence"/>
</dbReference>
<proteinExistence type="predicted"/>
<reference evidence="1" key="1">
    <citation type="submission" date="2021-02" db="EMBL/GenBank/DDBJ databases">
        <authorList>
            <person name="Nowell W R."/>
        </authorList>
    </citation>
    <scope>NUCLEOTIDE SEQUENCE</scope>
</reference>
<protein>
    <submittedName>
        <fullName evidence="1">Uncharacterized protein</fullName>
    </submittedName>
</protein>
<feature type="non-terminal residue" evidence="1">
    <location>
        <position position="100"/>
    </location>
</feature>
<organism evidence="1 2">
    <name type="scientific">Rotaria sordida</name>
    <dbReference type="NCBI Taxonomy" id="392033"/>
    <lineage>
        <taxon>Eukaryota</taxon>
        <taxon>Metazoa</taxon>
        <taxon>Spiralia</taxon>
        <taxon>Gnathifera</taxon>
        <taxon>Rotifera</taxon>
        <taxon>Eurotatoria</taxon>
        <taxon>Bdelloidea</taxon>
        <taxon>Philodinida</taxon>
        <taxon>Philodinidae</taxon>
        <taxon>Rotaria</taxon>
    </lineage>
</organism>
<dbReference type="AlphaFoldDB" id="A0A815VRW9"/>
<accession>A0A815VRW9</accession>
<comment type="caution">
    <text evidence="1">The sequence shown here is derived from an EMBL/GenBank/DDBJ whole genome shotgun (WGS) entry which is preliminary data.</text>
</comment>